<dbReference type="InterPro" id="IPR057661">
    <property type="entry name" value="RsdA/BaiN/AoA(So)_Rossmann"/>
</dbReference>
<name>A0A4T9T5T5_9ACTN</name>
<sequence length="433" mass="45672">MQDRRAEAATPAIAIVGGGASGLAAAIAAAQTWRACGGGRAHAAARAGRLDIRIFEKDDRVGRSILATGNGRCNVFNTRPEAGGYRNFPFVREVLRAAEDCRPPLAAVQGKTAVERFFSGLGLVWKEDEEGRCWPVTNKASTVLDVLRTGCRANGARECCDSPVTRIERDGAGSRFALRLADGRISHADAVVVATGSGLAGGLLPEGIEAEPPTAMLCPLSVREKWVRSLENIRVRAEVRLVRGDRTVRQQAGEVQFRKFGVSGIAVFNLSRDARAGDQLVLDLLPAFDEVEAMAFLRRRLEAMGAALGRTPTVEETLSGLVLPRVGEVVLGQLGLAGNRPVAADDIDRLAAALKSVTLTVTGLANNVSHQITRGGIVVEQLAPETMQLAGAPGLFAAGEAVDVDADCGGFNLLWAWASGYLAGTSAAKMLAE</sequence>
<keyword evidence="7" id="KW-1185">Reference proteome</keyword>
<dbReference type="InterPro" id="IPR036188">
    <property type="entry name" value="FAD/NAD-bd_sf"/>
</dbReference>
<dbReference type="InterPro" id="IPR023166">
    <property type="entry name" value="BaiN-like_dom_sf"/>
</dbReference>
<keyword evidence="3" id="KW-0274">FAD</keyword>
<dbReference type="Proteomes" id="UP000309454">
    <property type="component" value="Unassembled WGS sequence"/>
</dbReference>
<dbReference type="PRINTS" id="PR00411">
    <property type="entry name" value="PNDRDTASEI"/>
</dbReference>
<dbReference type="PANTHER" id="PTHR42887:SF2">
    <property type="entry name" value="OS12G0638800 PROTEIN"/>
    <property type="match status" value="1"/>
</dbReference>
<dbReference type="Gene3D" id="3.50.50.60">
    <property type="entry name" value="FAD/NAD(P)-binding domain"/>
    <property type="match status" value="1"/>
</dbReference>
<keyword evidence="2" id="KW-0285">Flavoprotein</keyword>
<evidence type="ECO:0000259" key="5">
    <source>
        <dbReference type="Pfam" id="PF22780"/>
    </source>
</evidence>
<evidence type="ECO:0000256" key="2">
    <source>
        <dbReference type="ARBA" id="ARBA00022630"/>
    </source>
</evidence>
<evidence type="ECO:0000256" key="1">
    <source>
        <dbReference type="ARBA" id="ARBA00001974"/>
    </source>
</evidence>
<dbReference type="InterPro" id="IPR004792">
    <property type="entry name" value="BaiN-like"/>
</dbReference>
<dbReference type="PANTHER" id="PTHR42887">
    <property type="entry name" value="OS12G0638800 PROTEIN"/>
    <property type="match status" value="1"/>
</dbReference>
<feature type="domain" description="RsdA/BaiN/AoA(So)-like Rossmann fold-like" evidence="4">
    <location>
        <begin position="13"/>
        <end position="425"/>
    </location>
</feature>
<dbReference type="OrthoDB" id="9773233at2"/>
<evidence type="ECO:0000313" key="7">
    <source>
        <dbReference type="Proteomes" id="UP000309454"/>
    </source>
</evidence>
<dbReference type="Pfam" id="PF03486">
    <property type="entry name" value="HI0933_like"/>
    <property type="match status" value="1"/>
</dbReference>
<evidence type="ECO:0000259" key="4">
    <source>
        <dbReference type="Pfam" id="PF03486"/>
    </source>
</evidence>
<dbReference type="SUPFAM" id="SSF160996">
    <property type="entry name" value="HI0933 insert domain-like"/>
    <property type="match status" value="1"/>
</dbReference>
<dbReference type="AlphaFoldDB" id="A0A4T9T5T5"/>
<dbReference type="Pfam" id="PF22780">
    <property type="entry name" value="HI0933_like_1st"/>
    <property type="match status" value="1"/>
</dbReference>
<dbReference type="NCBIfam" id="TIGR00275">
    <property type="entry name" value="aminoacetone oxidase family FAD-binding enzyme"/>
    <property type="match status" value="1"/>
</dbReference>
<comment type="caution">
    <text evidence="6">The sequence shown here is derived from an EMBL/GenBank/DDBJ whole genome shotgun (WGS) entry which is preliminary data.</text>
</comment>
<dbReference type="EMBL" id="SSTM01000009">
    <property type="protein sequence ID" value="TJW09485.1"/>
    <property type="molecule type" value="Genomic_DNA"/>
</dbReference>
<comment type="cofactor">
    <cofactor evidence="1">
        <name>FAD</name>
        <dbReference type="ChEBI" id="CHEBI:57692"/>
    </cofactor>
</comment>
<accession>A0A4T9T5T5</accession>
<proteinExistence type="predicted"/>
<evidence type="ECO:0000313" key="6">
    <source>
        <dbReference type="EMBL" id="TJW09485.1"/>
    </source>
</evidence>
<evidence type="ECO:0000256" key="3">
    <source>
        <dbReference type="ARBA" id="ARBA00022827"/>
    </source>
</evidence>
<dbReference type="PRINTS" id="PR00368">
    <property type="entry name" value="FADPNR"/>
</dbReference>
<feature type="domain" description="RsdA/BaiN/AoA(So)-like insert" evidence="5">
    <location>
        <begin position="215"/>
        <end position="364"/>
    </location>
</feature>
<reference evidence="6 7" key="1">
    <citation type="submission" date="2019-04" db="EMBL/GenBank/DDBJ databases">
        <title>Microbes associate with the intestines of laboratory mice.</title>
        <authorList>
            <person name="Navarre W."/>
            <person name="Wong E."/>
            <person name="Huang K.C."/>
            <person name="Tropini C."/>
            <person name="Ng K."/>
            <person name="Yu B."/>
        </authorList>
    </citation>
    <scope>NUCLEOTIDE SEQUENCE [LARGE SCALE GENOMIC DNA]</scope>
    <source>
        <strain evidence="6 7">NM48_B13</strain>
    </source>
</reference>
<dbReference type="Gene3D" id="2.40.30.10">
    <property type="entry name" value="Translation factors"/>
    <property type="match status" value="1"/>
</dbReference>
<dbReference type="InterPro" id="IPR055178">
    <property type="entry name" value="RsdA/BaiN/AoA(So)-like_dom"/>
</dbReference>
<dbReference type="Gene3D" id="1.10.8.260">
    <property type="entry name" value="HI0933 insert domain-like"/>
    <property type="match status" value="1"/>
</dbReference>
<dbReference type="SUPFAM" id="SSF51905">
    <property type="entry name" value="FAD/NAD(P)-binding domain"/>
    <property type="match status" value="1"/>
</dbReference>
<organism evidence="6 7">
    <name type="scientific">Parvibacter caecicola</name>
    <dbReference type="NCBI Taxonomy" id="747645"/>
    <lineage>
        <taxon>Bacteria</taxon>
        <taxon>Bacillati</taxon>
        <taxon>Actinomycetota</taxon>
        <taxon>Coriobacteriia</taxon>
        <taxon>Coriobacteriales</taxon>
        <taxon>Coriobacteriaceae</taxon>
        <taxon>Parvibacter</taxon>
    </lineage>
</organism>
<gene>
    <name evidence="6" type="ORF">E5982_09430</name>
</gene>
<dbReference type="RefSeq" id="WP_136846223.1">
    <property type="nucleotide sequence ID" value="NZ_SSTM01000009.1"/>
</dbReference>
<protein>
    <submittedName>
        <fullName evidence="6">Aminoacetone oxidase family FAD-binding enzyme</fullName>
    </submittedName>
</protein>